<gene>
    <name evidence="1" type="ORF">MLD38_018848</name>
</gene>
<protein>
    <submittedName>
        <fullName evidence="1">Uncharacterized protein</fullName>
    </submittedName>
</protein>
<dbReference type="Proteomes" id="UP001057402">
    <property type="component" value="Chromosome 5"/>
</dbReference>
<comment type="caution">
    <text evidence="1">The sequence shown here is derived from an EMBL/GenBank/DDBJ whole genome shotgun (WGS) entry which is preliminary data.</text>
</comment>
<dbReference type="EMBL" id="CM042884">
    <property type="protein sequence ID" value="KAI4370498.1"/>
    <property type="molecule type" value="Genomic_DNA"/>
</dbReference>
<organism evidence="1 2">
    <name type="scientific">Melastoma candidum</name>
    <dbReference type="NCBI Taxonomy" id="119954"/>
    <lineage>
        <taxon>Eukaryota</taxon>
        <taxon>Viridiplantae</taxon>
        <taxon>Streptophyta</taxon>
        <taxon>Embryophyta</taxon>
        <taxon>Tracheophyta</taxon>
        <taxon>Spermatophyta</taxon>
        <taxon>Magnoliopsida</taxon>
        <taxon>eudicotyledons</taxon>
        <taxon>Gunneridae</taxon>
        <taxon>Pentapetalae</taxon>
        <taxon>rosids</taxon>
        <taxon>malvids</taxon>
        <taxon>Myrtales</taxon>
        <taxon>Melastomataceae</taxon>
        <taxon>Melastomatoideae</taxon>
        <taxon>Melastomateae</taxon>
        <taxon>Melastoma</taxon>
    </lineage>
</organism>
<accession>A0ACB9QV15</accession>
<proteinExistence type="predicted"/>
<evidence type="ECO:0000313" key="2">
    <source>
        <dbReference type="Proteomes" id="UP001057402"/>
    </source>
</evidence>
<sequence length="256" mass="28469">MTASKPFRLVRSSQATVQGKSTVFTENKDRGSINSKMGPSVTERVAESKNSFAFSVGGSASVGRRRLTQEEVDEQRLKGLCFTCNEPFNRNHKCSKKQLYSLIVETGEDSVLDSEALLSELDRKREETGVSIYALNGEVGGDGIRTMKVRGNYKKRSLHILVDSGSTHNFLDSRIIGGINVVIKPIIPVTMAVADGRSVLCNRMIPQFTWAIQGMEFQVDFYVLALGGCEIILGVDWLSQLGDITWNFKLSTMRFW</sequence>
<evidence type="ECO:0000313" key="1">
    <source>
        <dbReference type="EMBL" id="KAI4370498.1"/>
    </source>
</evidence>
<reference evidence="2" key="1">
    <citation type="journal article" date="2023" name="Front. Plant Sci.">
        <title>Chromosomal-level genome assembly of Melastoma candidum provides insights into trichome evolution.</title>
        <authorList>
            <person name="Zhong Y."/>
            <person name="Wu W."/>
            <person name="Sun C."/>
            <person name="Zou P."/>
            <person name="Liu Y."/>
            <person name="Dai S."/>
            <person name="Zhou R."/>
        </authorList>
    </citation>
    <scope>NUCLEOTIDE SEQUENCE [LARGE SCALE GENOMIC DNA]</scope>
</reference>
<name>A0ACB9QV15_9MYRT</name>
<keyword evidence="2" id="KW-1185">Reference proteome</keyword>